<dbReference type="AlphaFoldDB" id="A0A9P0ZV16"/>
<proteinExistence type="predicted"/>
<reference evidence="1" key="1">
    <citation type="submission" date="2022-07" db="EMBL/GenBank/DDBJ databases">
        <authorList>
            <person name="Macas J."/>
            <person name="Novak P."/>
            <person name="Neumann P."/>
        </authorList>
    </citation>
    <scope>NUCLEOTIDE SEQUENCE</scope>
</reference>
<protein>
    <submittedName>
        <fullName evidence="1">Uncharacterized protein</fullName>
    </submittedName>
</protein>
<comment type="caution">
    <text evidence="1">The sequence shown here is derived from an EMBL/GenBank/DDBJ whole genome shotgun (WGS) entry which is preliminary data.</text>
</comment>
<keyword evidence="2" id="KW-1185">Reference proteome</keyword>
<dbReference type="EMBL" id="CAMAPE010000057">
    <property type="protein sequence ID" value="CAH9111770.1"/>
    <property type="molecule type" value="Genomic_DNA"/>
</dbReference>
<evidence type="ECO:0000313" key="1">
    <source>
        <dbReference type="EMBL" id="CAH9111770.1"/>
    </source>
</evidence>
<gene>
    <name evidence="1" type="ORF">CEURO_LOCUS19378</name>
</gene>
<evidence type="ECO:0000313" key="2">
    <source>
        <dbReference type="Proteomes" id="UP001152484"/>
    </source>
</evidence>
<organism evidence="1 2">
    <name type="scientific">Cuscuta europaea</name>
    <name type="common">European dodder</name>
    <dbReference type="NCBI Taxonomy" id="41803"/>
    <lineage>
        <taxon>Eukaryota</taxon>
        <taxon>Viridiplantae</taxon>
        <taxon>Streptophyta</taxon>
        <taxon>Embryophyta</taxon>
        <taxon>Tracheophyta</taxon>
        <taxon>Spermatophyta</taxon>
        <taxon>Magnoliopsida</taxon>
        <taxon>eudicotyledons</taxon>
        <taxon>Gunneridae</taxon>
        <taxon>Pentapetalae</taxon>
        <taxon>asterids</taxon>
        <taxon>lamiids</taxon>
        <taxon>Solanales</taxon>
        <taxon>Convolvulaceae</taxon>
        <taxon>Cuscuteae</taxon>
        <taxon>Cuscuta</taxon>
        <taxon>Cuscuta subgen. Cuscuta</taxon>
    </lineage>
</organism>
<sequence>MYEEDTWIEVASIWMGSR</sequence>
<accession>A0A9P0ZV16</accession>
<name>A0A9P0ZV16_CUSEU</name>
<dbReference type="Proteomes" id="UP001152484">
    <property type="component" value="Unassembled WGS sequence"/>
</dbReference>